<dbReference type="CDD" id="cd05327">
    <property type="entry name" value="retinol-DH_like_SDR_c_like"/>
    <property type="match status" value="1"/>
</dbReference>
<proteinExistence type="inferred from homology"/>
<dbReference type="PRINTS" id="PR00081">
    <property type="entry name" value="GDHRDH"/>
</dbReference>
<dbReference type="Gene3D" id="3.40.50.720">
    <property type="entry name" value="NAD(P)-binding Rossmann-like Domain"/>
    <property type="match status" value="1"/>
</dbReference>
<dbReference type="PANTHER" id="PTHR43157:SF31">
    <property type="entry name" value="PHOSPHATIDYLINOSITOL-GLYCAN BIOSYNTHESIS CLASS F PROTEIN"/>
    <property type="match status" value="1"/>
</dbReference>
<evidence type="ECO:0000313" key="3">
    <source>
        <dbReference type="EMBL" id="NMO17123.1"/>
    </source>
</evidence>
<reference evidence="3 4" key="1">
    <citation type="submission" date="2020-04" db="EMBL/GenBank/DDBJ databases">
        <title>Draft genome of Pyxidicoccus fallax type strain.</title>
        <authorList>
            <person name="Whitworth D.E."/>
        </authorList>
    </citation>
    <scope>NUCLEOTIDE SEQUENCE [LARGE SCALE GENOMIC DNA]</scope>
    <source>
        <strain evidence="3 4">DSM 14698</strain>
    </source>
</reference>
<keyword evidence="1" id="KW-0560">Oxidoreductase</keyword>
<dbReference type="PRINTS" id="PR00080">
    <property type="entry name" value="SDRFAMILY"/>
</dbReference>
<dbReference type="Pfam" id="PF00106">
    <property type="entry name" value="adh_short"/>
    <property type="match status" value="1"/>
</dbReference>
<keyword evidence="4" id="KW-1185">Reference proteome</keyword>
<gene>
    <name evidence="3" type="ORF">HG543_19985</name>
</gene>
<dbReference type="GO" id="GO:0016491">
    <property type="term" value="F:oxidoreductase activity"/>
    <property type="evidence" value="ECO:0007669"/>
    <property type="project" value="UniProtKB-KW"/>
</dbReference>
<dbReference type="Proteomes" id="UP000518300">
    <property type="component" value="Unassembled WGS sequence"/>
</dbReference>
<organism evidence="3 4">
    <name type="scientific">Pyxidicoccus fallax</name>
    <dbReference type="NCBI Taxonomy" id="394095"/>
    <lineage>
        <taxon>Bacteria</taxon>
        <taxon>Pseudomonadati</taxon>
        <taxon>Myxococcota</taxon>
        <taxon>Myxococcia</taxon>
        <taxon>Myxococcales</taxon>
        <taxon>Cystobacterineae</taxon>
        <taxon>Myxococcaceae</taxon>
        <taxon>Pyxidicoccus</taxon>
    </lineage>
</organism>
<accession>A0A848LH06</accession>
<evidence type="ECO:0000256" key="1">
    <source>
        <dbReference type="ARBA" id="ARBA00023002"/>
    </source>
</evidence>
<dbReference type="InterPro" id="IPR002347">
    <property type="entry name" value="SDR_fam"/>
</dbReference>
<dbReference type="InterPro" id="IPR036291">
    <property type="entry name" value="NAD(P)-bd_dom_sf"/>
</dbReference>
<dbReference type="SUPFAM" id="SSF51735">
    <property type="entry name" value="NAD(P)-binding Rossmann-fold domains"/>
    <property type="match status" value="1"/>
</dbReference>
<dbReference type="EMBL" id="JABBJJ010000088">
    <property type="protein sequence ID" value="NMO17123.1"/>
    <property type="molecule type" value="Genomic_DNA"/>
</dbReference>
<comment type="caution">
    <text evidence="3">The sequence shown here is derived from an EMBL/GenBank/DDBJ whole genome shotgun (WGS) entry which is preliminary data.</text>
</comment>
<dbReference type="PANTHER" id="PTHR43157">
    <property type="entry name" value="PHOSPHATIDYLINOSITOL-GLYCAN BIOSYNTHESIS CLASS F PROTEIN-RELATED"/>
    <property type="match status" value="1"/>
</dbReference>
<comment type="similarity">
    <text evidence="2">Belongs to the short-chain dehydrogenases/reductases (SDR) family.</text>
</comment>
<dbReference type="RefSeq" id="WP_169346413.1">
    <property type="nucleotide sequence ID" value="NZ_JABBJJ010000088.1"/>
</dbReference>
<sequence length="280" mass="29812">MDGKVCLITGASGGIGLEAAKALAGLGATVVLVGRDAGRTEAAVSAVRAAAPGAKVEWLKADLTSLQSVRDLAAAFKARYSRLDVLLNNAGLIIDRREVTVDGLEATMATNHFAPFLLTNLLLDVLKASAPSRIINVSSDAHLAGKVDFDDLQSERSYFGFRVYGTSKLANILFTRALAKRLQGTGVTVNALHPGTVRTGFGHNTKGFFRHIVKLGAPFMISAEKGARTSIYLASSPEVESVSGEYFYKCRPRWTSSAARDEALAERLWQVSAQLTGVNA</sequence>
<name>A0A848LH06_9BACT</name>
<protein>
    <submittedName>
        <fullName evidence="3">SDR family oxidoreductase</fullName>
    </submittedName>
</protein>
<evidence type="ECO:0000313" key="4">
    <source>
        <dbReference type="Proteomes" id="UP000518300"/>
    </source>
</evidence>
<evidence type="ECO:0000256" key="2">
    <source>
        <dbReference type="RuleBase" id="RU000363"/>
    </source>
</evidence>
<dbReference type="AlphaFoldDB" id="A0A848LH06"/>